<sequence length="116" mass="12366">MGAQEFPPGAIREISAAVKEVLTNIVRHGYKGRPGEIGIRCTATPAKVTVEIADSAPAYNPLQAPGPDTTGGIGIAFIRQAADIVTYQHKNHRNILTLVRVKRNGEPDPASGLKKE</sequence>
<dbReference type="GO" id="GO:0004674">
    <property type="term" value="F:protein serine/threonine kinase activity"/>
    <property type="evidence" value="ECO:0007669"/>
    <property type="project" value="UniProtKB-KW"/>
</dbReference>
<dbReference type="CDD" id="cd16936">
    <property type="entry name" value="HATPase_RsbW-like"/>
    <property type="match status" value="1"/>
</dbReference>
<dbReference type="InterPro" id="IPR003594">
    <property type="entry name" value="HATPase_dom"/>
</dbReference>
<name>A7I729_METB6</name>
<keyword evidence="1 3" id="KW-0723">Serine/threonine-protein kinase</keyword>
<feature type="domain" description="Histidine kinase/HSP90-like ATPase" evidence="2">
    <location>
        <begin position="5"/>
        <end position="99"/>
    </location>
</feature>
<evidence type="ECO:0000313" key="3">
    <source>
        <dbReference type="EMBL" id="ABS55540.1"/>
    </source>
</evidence>
<dbReference type="PANTHER" id="PTHR35526:SF3">
    <property type="entry name" value="ANTI-SIGMA-F FACTOR RSBW"/>
    <property type="match status" value="1"/>
</dbReference>
<organism evidence="3 4">
    <name type="scientific">Methanoregula boonei (strain DSM 21154 / JCM 14090 / 6A8)</name>
    <dbReference type="NCBI Taxonomy" id="456442"/>
    <lineage>
        <taxon>Archaea</taxon>
        <taxon>Methanobacteriati</taxon>
        <taxon>Methanobacteriota</taxon>
        <taxon>Stenosarchaea group</taxon>
        <taxon>Methanomicrobia</taxon>
        <taxon>Methanomicrobiales</taxon>
        <taxon>Methanoregulaceae</taxon>
        <taxon>Methanoregula</taxon>
    </lineage>
</organism>
<evidence type="ECO:0000259" key="2">
    <source>
        <dbReference type="Pfam" id="PF13581"/>
    </source>
</evidence>
<dbReference type="PANTHER" id="PTHR35526">
    <property type="entry name" value="ANTI-SIGMA-F FACTOR RSBW-RELATED"/>
    <property type="match status" value="1"/>
</dbReference>
<dbReference type="SUPFAM" id="SSF55874">
    <property type="entry name" value="ATPase domain of HSP90 chaperone/DNA topoisomerase II/histidine kinase"/>
    <property type="match status" value="1"/>
</dbReference>
<gene>
    <name evidence="3" type="ordered locus">Mboo_1022</name>
</gene>
<dbReference type="Gene3D" id="3.30.565.10">
    <property type="entry name" value="Histidine kinase-like ATPase, C-terminal domain"/>
    <property type="match status" value="1"/>
</dbReference>
<dbReference type="KEGG" id="mbn:Mboo_1022"/>
<proteinExistence type="predicted"/>
<accession>A7I729</accession>
<dbReference type="InterPro" id="IPR050267">
    <property type="entry name" value="Anti-sigma-factor_SerPK"/>
</dbReference>
<dbReference type="EMBL" id="CP000780">
    <property type="protein sequence ID" value="ABS55540.1"/>
    <property type="molecule type" value="Genomic_DNA"/>
</dbReference>
<keyword evidence="3" id="KW-0808">Transferase</keyword>
<evidence type="ECO:0000256" key="1">
    <source>
        <dbReference type="ARBA" id="ARBA00022527"/>
    </source>
</evidence>
<dbReference type="AlphaFoldDB" id="A7I729"/>
<dbReference type="Proteomes" id="UP000002408">
    <property type="component" value="Chromosome"/>
</dbReference>
<dbReference type="Pfam" id="PF13581">
    <property type="entry name" value="HATPase_c_2"/>
    <property type="match status" value="1"/>
</dbReference>
<dbReference type="HOGENOM" id="CLU_090336_24_1_2"/>
<dbReference type="eggNOG" id="arCOG06892">
    <property type="taxonomic scope" value="Archaea"/>
</dbReference>
<keyword evidence="4" id="KW-1185">Reference proteome</keyword>
<reference evidence="4" key="1">
    <citation type="journal article" date="2015" name="Microbiology">
        <title>Genome of Methanoregula boonei 6A8 reveals adaptations to oligotrophic peatland environments.</title>
        <authorList>
            <person name="Braeuer S."/>
            <person name="Cadillo-Quiroz H."/>
            <person name="Kyrpides N."/>
            <person name="Woyke T."/>
            <person name="Goodwin L."/>
            <person name="Detter C."/>
            <person name="Podell S."/>
            <person name="Yavitt J.B."/>
            <person name="Zinder S.H."/>
        </authorList>
    </citation>
    <scope>NUCLEOTIDE SEQUENCE [LARGE SCALE GENOMIC DNA]</scope>
    <source>
        <strain evidence="4">DSM 21154 / JCM 14090 / 6A8</strain>
    </source>
</reference>
<evidence type="ECO:0000313" key="4">
    <source>
        <dbReference type="Proteomes" id="UP000002408"/>
    </source>
</evidence>
<protein>
    <submittedName>
        <fullName evidence="3">Putative anti-sigma regulatory factor, serine/threonine protein kinase</fullName>
    </submittedName>
</protein>
<keyword evidence="3" id="KW-0418">Kinase</keyword>
<dbReference type="STRING" id="456442.Mboo_1022"/>
<dbReference type="InterPro" id="IPR036890">
    <property type="entry name" value="HATPase_C_sf"/>
</dbReference>